<dbReference type="AlphaFoldDB" id="A0A1J4KIG0"/>
<name>A0A1J4KIG0_9EUKA</name>
<accession>A0A1J4KIG0</accession>
<sequence length="729" mass="84175">MSDQALKESLSNLDPIFNLKNLKIIAHEEIEEISPAKKKDKYNLVITNAGIFLFSVKKFRKPVSLVGSLSFIDITSIHISQQTVSFLSPIASIRFSSKNAQNIGFLVYFIRQILFPMSLAPISLNLDQGIQFRFDQTSFPYKDNNIFRDRFLSCIMKLRPPILSPDIKFDSISNNGVFSITKEMMDDPLLQSLLLSLAFEDQVTELELNNVILQQLFRYCETLFRLNKFIKRVVFISPDFTNSGLVLEKILSTGNLFKPTEWVFKYCSFYNVEIFNSLAKIGCEFLSFQFVHCSFDTKSIYTLFNIIISNHACFHSIQNLFFSDIRNKCGLSKAVSQLCEKEWINSTQSLNKISLVNCDIEVSYLLCNFLSNETGVNRLIFKQCRFNKKIQEFSVQQFKLKELNLEKCSFTHNSLLSLFGFLMSELVSVSNLNLSFLNIDKEGFDLFINQIDDFIIPSLKVFSFNANTMKSSQLAHFNKFLSKQRKLSALYLNGSITITDGKESLKELLDIIVSNDITRIGLRGAGTYNFSFGAHLTKFLLLLGQKGTIQSLDISYQYLTKECISALIILINTSPIQELYFDGICVPNFECLFDLCEEIMRSSLEYTVWPYEECERLFLSYDNPELIEKVKSTIDKFQNSFQAKFTNKPTYAGYKKSIDSKVYKKRNIKLEYFDPIKISERSEEIDNLYKESVDTDKQFYYDPVLLALEQYEKNISFDRLRKITKRSAC</sequence>
<protein>
    <recommendedName>
        <fullName evidence="3">Leucine Rich Repeat family protein</fullName>
    </recommendedName>
</protein>
<dbReference type="RefSeq" id="XP_068364289.1">
    <property type="nucleotide sequence ID" value="XM_068489878.1"/>
</dbReference>
<dbReference type="Proteomes" id="UP000179807">
    <property type="component" value="Unassembled WGS sequence"/>
</dbReference>
<organism evidence="1 2">
    <name type="scientific">Tritrichomonas foetus</name>
    <dbReference type="NCBI Taxonomy" id="1144522"/>
    <lineage>
        <taxon>Eukaryota</taxon>
        <taxon>Metamonada</taxon>
        <taxon>Parabasalia</taxon>
        <taxon>Tritrichomonadida</taxon>
        <taxon>Tritrichomonadidae</taxon>
        <taxon>Tritrichomonas</taxon>
    </lineage>
</organism>
<evidence type="ECO:0000313" key="1">
    <source>
        <dbReference type="EMBL" id="OHT11153.1"/>
    </source>
</evidence>
<reference evidence="1" key="1">
    <citation type="submission" date="2016-10" db="EMBL/GenBank/DDBJ databases">
        <authorList>
            <person name="Benchimol M."/>
            <person name="Almeida L.G."/>
            <person name="Vasconcelos A.T."/>
            <person name="Perreira-Neves A."/>
            <person name="Rosa I.A."/>
            <person name="Tasca T."/>
            <person name="Bogo M.R."/>
            <person name="de Souza W."/>
        </authorList>
    </citation>
    <scope>NUCLEOTIDE SEQUENCE [LARGE SCALE GENOMIC DNA]</scope>
    <source>
        <strain evidence="1">K</strain>
    </source>
</reference>
<gene>
    <name evidence="1" type="ORF">TRFO_01048</name>
</gene>
<dbReference type="EMBL" id="MLAK01000593">
    <property type="protein sequence ID" value="OHT11153.1"/>
    <property type="molecule type" value="Genomic_DNA"/>
</dbReference>
<evidence type="ECO:0000313" key="2">
    <source>
        <dbReference type="Proteomes" id="UP000179807"/>
    </source>
</evidence>
<keyword evidence="2" id="KW-1185">Reference proteome</keyword>
<dbReference type="InterPro" id="IPR032675">
    <property type="entry name" value="LRR_dom_sf"/>
</dbReference>
<evidence type="ECO:0008006" key="3">
    <source>
        <dbReference type="Google" id="ProtNLM"/>
    </source>
</evidence>
<dbReference type="GeneID" id="94824582"/>
<proteinExistence type="predicted"/>
<dbReference type="Gene3D" id="3.80.10.10">
    <property type="entry name" value="Ribonuclease Inhibitor"/>
    <property type="match status" value="1"/>
</dbReference>
<dbReference type="SUPFAM" id="SSF52047">
    <property type="entry name" value="RNI-like"/>
    <property type="match status" value="1"/>
</dbReference>
<comment type="caution">
    <text evidence="1">The sequence shown here is derived from an EMBL/GenBank/DDBJ whole genome shotgun (WGS) entry which is preliminary data.</text>
</comment>
<dbReference type="VEuPathDB" id="TrichDB:TRFO_01048"/>